<accession>A0A934T2N2</accession>
<dbReference type="GO" id="GO:0015288">
    <property type="term" value="F:porin activity"/>
    <property type="evidence" value="ECO:0007669"/>
    <property type="project" value="UniProtKB-KW"/>
</dbReference>
<evidence type="ECO:0000313" key="13">
    <source>
        <dbReference type="EMBL" id="MBK4738452.1"/>
    </source>
</evidence>
<dbReference type="Pfam" id="PF13609">
    <property type="entry name" value="Porin_4"/>
    <property type="match status" value="1"/>
</dbReference>
<dbReference type="InterPro" id="IPR033900">
    <property type="entry name" value="Gram_neg_porin_domain"/>
</dbReference>
<name>A0A934T2N2_9BURK</name>
<evidence type="ECO:0000256" key="11">
    <source>
        <dbReference type="SAM" id="SignalP"/>
    </source>
</evidence>
<dbReference type="InterPro" id="IPR050298">
    <property type="entry name" value="Gram-neg_bact_OMP"/>
</dbReference>
<dbReference type="CDD" id="cd00342">
    <property type="entry name" value="gram_neg_porins"/>
    <property type="match status" value="1"/>
</dbReference>
<evidence type="ECO:0000256" key="9">
    <source>
        <dbReference type="ARBA" id="ARBA00023136"/>
    </source>
</evidence>
<dbReference type="GO" id="GO:0046930">
    <property type="term" value="C:pore complex"/>
    <property type="evidence" value="ECO:0007669"/>
    <property type="project" value="UniProtKB-KW"/>
</dbReference>
<evidence type="ECO:0000256" key="1">
    <source>
        <dbReference type="ARBA" id="ARBA00004571"/>
    </source>
</evidence>
<proteinExistence type="predicted"/>
<evidence type="ECO:0000259" key="12">
    <source>
        <dbReference type="Pfam" id="PF13609"/>
    </source>
</evidence>
<dbReference type="AlphaFoldDB" id="A0A934T2N2"/>
<dbReference type="PANTHER" id="PTHR34501">
    <property type="entry name" value="PROTEIN YDDL-RELATED"/>
    <property type="match status" value="1"/>
</dbReference>
<keyword evidence="10" id="KW-0998">Cell outer membrane</keyword>
<evidence type="ECO:0000256" key="7">
    <source>
        <dbReference type="ARBA" id="ARBA00023065"/>
    </source>
</evidence>
<sequence>MKKTLLAIALLGAYAGAQAQTNVTIYGSFDGGIRYQNHQDAAGHSRITMGSNGTYNSNRLGFKGIEDLGGGLNAHFTLEAGFNNGSGALNNTNNQLFERSAFIGLGSQWGSLDLGRQYTVAYKTVGPYDPFDFKYPSIIPTSQASVSAGQRVNNDIQYTGSFGPITARAEWALGEQAGSARDNSQQALGVTWAGGPFSVGGAYTLRKPALIPATAATPPTNFQDNRSWTLGGSYTIAGVKIAIGYARETQDRATGNSTDQKNAWGGASYNFNSALGVAAGYYQTQVDNVLTTNSSGKRQLFIVGSTYKLSKRTNFYADLDYARYTDALRATLPVAATSGGQLAGLGGGTSQLPLATTNGQGNQLGFSVGINHVF</sequence>
<reference evidence="13" key="1">
    <citation type="submission" date="2021-01" db="EMBL/GenBank/DDBJ databases">
        <title>Genome sequence of strain Noviherbaspirillum sp. DKR-6.</title>
        <authorList>
            <person name="Chaudhary D.K."/>
        </authorList>
    </citation>
    <scope>NUCLEOTIDE SEQUENCE</scope>
    <source>
        <strain evidence="13">DKR-6</strain>
    </source>
</reference>
<keyword evidence="4" id="KW-1134">Transmembrane beta strand</keyword>
<dbReference type="EMBL" id="JAEPBG010000021">
    <property type="protein sequence ID" value="MBK4738452.1"/>
    <property type="molecule type" value="Genomic_DNA"/>
</dbReference>
<evidence type="ECO:0000256" key="8">
    <source>
        <dbReference type="ARBA" id="ARBA00023114"/>
    </source>
</evidence>
<organism evidence="13 14">
    <name type="scientific">Noviherbaspirillum pedocola</name>
    <dbReference type="NCBI Taxonomy" id="2801341"/>
    <lineage>
        <taxon>Bacteria</taxon>
        <taxon>Pseudomonadati</taxon>
        <taxon>Pseudomonadota</taxon>
        <taxon>Betaproteobacteria</taxon>
        <taxon>Burkholderiales</taxon>
        <taxon>Oxalobacteraceae</taxon>
        <taxon>Noviherbaspirillum</taxon>
    </lineage>
</organism>
<dbReference type="Proteomes" id="UP000622890">
    <property type="component" value="Unassembled WGS sequence"/>
</dbReference>
<evidence type="ECO:0000256" key="10">
    <source>
        <dbReference type="ARBA" id="ARBA00023237"/>
    </source>
</evidence>
<evidence type="ECO:0000256" key="2">
    <source>
        <dbReference type="ARBA" id="ARBA00011233"/>
    </source>
</evidence>
<feature type="chain" id="PRO_5037058823" evidence="11">
    <location>
        <begin position="20"/>
        <end position="374"/>
    </location>
</feature>
<keyword evidence="9" id="KW-0472">Membrane</keyword>
<dbReference type="PANTHER" id="PTHR34501:SF9">
    <property type="entry name" value="MAJOR OUTER MEMBRANE PROTEIN P.IA"/>
    <property type="match status" value="1"/>
</dbReference>
<keyword evidence="7" id="KW-0406">Ion transport</keyword>
<dbReference type="RefSeq" id="WP_200597689.1">
    <property type="nucleotide sequence ID" value="NZ_JAEPBG010000021.1"/>
</dbReference>
<gene>
    <name evidence="13" type="ORF">JJB74_27840</name>
</gene>
<keyword evidence="5" id="KW-0812">Transmembrane</keyword>
<evidence type="ECO:0000256" key="4">
    <source>
        <dbReference type="ARBA" id="ARBA00022452"/>
    </source>
</evidence>
<dbReference type="InterPro" id="IPR023614">
    <property type="entry name" value="Porin_dom_sf"/>
</dbReference>
<feature type="domain" description="Porin" evidence="12">
    <location>
        <begin position="7"/>
        <end position="326"/>
    </location>
</feature>
<comment type="caution">
    <text evidence="13">The sequence shown here is derived from an EMBL/GenBank/DDBJ whole genome shotgun (WGS) entry which is preliminary data.</text>
</comment>
<evidence type="ECO:0000256" key="6">
    <source>
        <dbReference type="ARBA" id="ARBA00022729"/>
    </source>
</evidence>
<keyword evidence="8" id="KW-0626">Porin</keyword>
<feature type="signal peptide" evidence="11">
    <location>
        <begin position="1"/>
        <end position="19"/>
    </location>
</feature>
<keyword evidence="14" id="KW-1185">Reference proteome</keyword>
<evidence type="ECO:0000256" key="5">
    <source>
        <dbReference type="ARBA" id="ARBA00022692"/>
    </source>
</evidence>
<comment type="subcellular location">
    <subcellularLocation>
        <location evidence="1">Cell outer membrane</location>
        <topology evidence="1">Multi-pass membrane protein</topology>
    </subcellularLocation>
</comment>
<keyword evidence="6 11" id="KW-0732">Signal</keyword>
<keyword evidence="3" id="KW-0813">Transport</keyword>
<dbReference type="GO" id="GO:0009279">
    <property type="term" value="C:cell outer membrane"/>
    <property type="evidence" value="ECO:0007669"/>
    <property type="project" value="UniProtKB-SubCell"/>
</dbReference>
<dbReference type="SUPFAM" id="SSF56935">
    <property type="entry name" value="Porins"/>
    <property type="match status" value="1"/>
</dbReference>
<evidence type="ECO:0000313" key="14">
    <source>
        <dbReference type="Proteomes" id="UP000622890"/>
    </source>
</evidence>
<dbReference type="Gene3D" id="2.40.160.10">
    <property type="entry name" value="Porin"/>
    <property type="match status" value="1"/>
</dbReference>
<evidence type="ECO:0000256" key="3">
    <source>
        <dbReference type="ARBA" id="ARBA00022448"/>
    </source>
</evidence>
<protein>
    <submittedName>
        <fullName evidence="13">Porin</fullName>
    </submittedName>
</protein>
<comment type="subunit">
    <text evidence="2">Homotrimer.</text>
</comment>
<dbReference type="GO" id="GO:0006811">
    <property type="term" value="P:monoatomic ion transport"/>
    <property type="evidence" value="ECO:0007669"/>
    <property type="project" value="UniProtKB-KW"/>
</dbReference>